<protein>
    <submittedName>
        <fullName evidence="2">Putative Biotin synthesis protein BioH</fullName>
    </submittedName>
</protein>
<name>A0A1S7LNF2_MAGMO</name>
<dbReference type="InterPro" id="IPR000073">
    <property type="entry name" value="AB_hydrolase_1"/>
</dbReference>
<proteinExistence type="predicted"/>
<gene>
    <name evidence="2" type="ORF">MAGMO_3521</name>
</gene>
<evidence type="ECO:0000259" key="1">
    <source>
        <dbReference type="Pfam" id="PF12697"/>
    </source>
</evidence>
<dbReference type="InterPro" id="IPR029058">
    <property type="entry name" value="AB_hydrolase_fold"/>
</dbReference>
<feature type="domain" description="AB hydrolase-1" evidence="1">
    <location>
        <begin position="6"/>
        <end position="222"/>
    </location>
</feature>
<dbReference type="Gene3D" id="3.40.50.1820">
    <property type="entry name" value="alpha/beta hydrolase"/>
    <property type="match status" value="1"/>
</dbReference>
<dbReference type="EMBL" id="LO017727">
    <property type="protein sequence ID" value="CRH07657.1"/>
    <property type="molecule type" value="Genomic_DNA"/>
</dbReference>
<dbReference type="SUPFAM" id="SSF53474">
    <property type="entry name" value="alpha/beta-Hydrolases"/>
    <property type="match status" value="1"/>
</dbReference>
<organism evidence="2">
    <name type="scientific">Magnetococcus massalia (strain MO-1)</name>
    <dbReference type="NCBI Taxonomy" id="451514"/>
    <lineage>
        <taxon>Bacteria</taxon>
        <taxon>Pseudomonadati</taxon>
        <taxon>Pseudomonadota</taxon>
        <taxon>Magnetococcia</taxon>
        <taxon>Magnetococcales</taxon>
        <taxon>Magnetococcaceae</taxon>
        <taxon>Magnetococcus</taxon>
    </lineage>
</organism>
<dbReference type="AlphaFoldDB" id="A0A1S7LNF2"/>
<sequence>MSQTELLLVHGWGLGSGFWRPMLQGAQDLPQTHLVDLGFFHKQGEPRQPQPEGSWIGVGHSMGALWLLRALQGDEPGLDAETKDNCQGLIFINGFSRFARAEGFPSGVHNRVIQRMRDRLPEDTDKVLRDFAQRSGMPEMPPVSLLKPHVERLDWGLEGLQQWDGREVLARWERPFAALATRDDAIVTEAMSRSLFQESTDGVTWLDHGGHLLPLTQGEAVASHIQTCLEQWS</sequence>
<accession>A0A1S7LNF2</accession>
<evidence type="ECO:0000313" key="2">
    <source>
        <dbReference type="EMBL" id="CRH07657.1"/>
    </source>
</evidence>
<dbReference type="Pfam" id="PF12697">
    <property type="entry name" value="Abhydrolase_6"/>
    <property type="match status" value="1"/>
</dbReference>
<reference evidence="2" key="1">
    <citation type="submission" date="2015-04" db="EMBL/GenBank/DDBJ databases">
        <authorList>
            <person name="Syromyatnikov M.Y."/>
            <person name="Popov V.N."/>
        </authorList>
    </citation>
    <scope>NUCLEOTIDE SEQUENCE</scope>
    <source>
        <strain evidence="2">MO-1</strain>
    </source>
</reference>